<evidence type="ECO:0000256" key="3">
    <source>
        <dbReference type="ARBA" id="ARBA00020733"/>
    </source>
</evidence>
<keyword evidence="10" id="KW-1185">Reference proteome</keyword>
<evidence type="ECO:0000256" key="1">
    <source>
        <dbReference type="ARBA" id="ARBA00004496"/>
    </source>
</evidence>
<gene>
    <name evidence="9" type="ORF">BABINDRAFT_162915</name>
</gene>
<dbReference type="STRING" id="984486.A0A1E3QKM7"/>
<sequence length="795" mass="89599">MNSVSPKDQTPIETTGQHTSTDGPEDLSELDIADNLVDDVHFDYAKKPKKKKKKKKEHNYGTAHVDIHNPSEEYPEERVIYADKSGSVVVEHMKKPRARTLPTPAKKQALDQNAVRQFWFALAPSQKRVILRVEKGTILQSMRAAEKYNCNCAACGRKRDVVETELERIFNLYYPAFAVSDAHLETFFPFETSLTPPDMSDAACTDVRPQTLYDTPLSPSNDGIMTVADDLLKNNGEKFIGMMERLAETRMARDADPVASDEEYEEYDDDYCDEYEEDEYDERERIEQGLRMIQLYTDRMIYKRIVEAYRNHQADLEANALIDDLAREEKRREEAKEKKKKKEEEKKVKRKAEREAKEQERARKEQEIAEKARAKEEEGRRKTEEARQRREEAKRAKAEEDRLRIEKRLDEVRRKEEVRLQEEARKREEQWAAETEAKAAAAVEAETRRVAEVEARRVVEVEARRVAEVESRRAIEAQSARDEELRIKETVREGLGRADPFQDISAFSEQLPGNWQQLQQPQQFAGNSLWSSAPGTQPSPFPNTSYASNSSFTQNTGTSGFTQSAGYTTAAYPQGSTSFSTLPFPGYNYASGSELSSFSAYDLPNHSAGSENVSSKLGSLSLGARQRSSVASLGIFELNSLMAASGNLYNSNIWGLSFAQPPTLAQSSTLSQLQAFAQTPAFSQPQTFTQPPERFYREEDFAQAVRLEATQAFSAFGSGAVKATALYNAVTATQNPRVHGLDLNSFIKIMMGSDGFDINYDAEGCGVVTLAGNWSAQSTGVPTNAMYERGYNGTW</sequence>
<comment type="subcellular location">
    <subcellularLocation>
        <location evidence="1 7">Cytoplasm</location>
    </subcellularLocation>
</comment>
<dbReference type="RefSeq" id="XP_018983587.1">
    <property type="nucleotide sequence ID" value="XM_019129613.1"/>
</dbReference>
<accession>A0A1E3QKM7</accession>
<dbReference type="OrthoDB" id="21629at2759"/>
<dbReference type="GeneID" id="30147466"/>
<dbReference type="GO" id="GO:0005737">
    <property type="term" value="C:cytoplasm"/>
    <property type="evidence" value="ECO:0007669"/>
    <property type="project" value="UniProtKB-SubCell"/>
</dbReference>
<keyword evidence="5 7" id="KW-0346">Stress response</keyword>
<dbReference type="AlphaFoldDB" id="A0A1E3QKM7"/>
<dbReference type="EMBL" id="KV454436">
    <property type="protein sequence ID" value="ODQ78259.1"/>
    <property type="molecule type" value="Genomic_DNA"/>
</dbReference>
<evidence type="ECO:0000256" key="7">
    <source>
        <dbReference type="RuleBase" id="RU049441"/>
    </source>
</evidence>
<feature type="region of interest" description="Disordered" evidence="8">
    <location>
        <begin position="335"/>
        <end position="398"/>
    </location>
</feature>
<protein>
    <recommendedName>
        <fullName evidence="3 7">Stress response protein NST1</fullName>
    </recommendedName>
</protein>
<feature type="compositionally biased region" description="Polar residues" evidence="8">
    <location>
        <begin position="1"/>
        <end position="22"/>
    </location>
</feature>
<evidence type="ECO:0000313" key="9">
    <source>
        <dbReference type="EMBL" id="ODQ78259.1"/>
    </source>
</evidence>
<evidence type="ECO:0000256" key="6">
    <source>
        <dbReference type="ARBA" id="ARBA00023054"/>
    </source>
</evidence>
<dbReference type="Proteomes" id="UP000094336">
    <property type="component" value="Unassembled WGS sequence"/>
</dbReference>
<evidence type="ECO:0000256" key="5">
    <source>
        <dbReference type="ARBA" id="ARBA00023016"/>
    </source>
</evidence>
<feature type="compositionally biased region" description="Polar residues" evidence="8">
    <location>
        <begin position="524"/>
        <end position="551"/>
    </location>
</feature>
<feature type="compositionally biased region" description="Basic residues" evidence="8">
    <location>
        <begin position="47"/>
        <end position="57"/>
    </location>
</feature>
<dbReference type="Pfam" id="PF13945">
    <property type="entry name" value="NST1"/>
    <property type="match status" value="1"/>
</dbReference>
<evidence type="ECO:0000256" key="8">
    <source>
        <dbReference type="SAM" id="MobiDB-lite"/>
    </source>
</evidence>
<evidence type="ECO:0000256" key="4">
    <source>
        <dbReference type="ARBA" id="ARBA00022490"/>
    </source>
</evidence>
<feature type="region of interest" description="Disordered" evidence="8">
    <location>
        <begin position="1"/>
        <end position="31"/>
    </location>
</feature>
<keyword evidence="4 7" id="KW-0963">Cytoplasm</keyword>
<proteinExistence type="inferred from homology"/>
<evidence type="ECO:0000256" key="2">
    <source>
        <dbReference type="ARBA" id="ARBA00007112"/>
    </source>
</evidence>
<comment type="similarity">
    <text evidence="2 7">Belongs to the NST1 family.</text>
</comment>
<feature type="region of interest" description="Disordered" evidence="8">
    <location>
        <begin position="522"/>
        <end position="551"/>
    </location>
</feature>
<evidence type="ECO:0000313" key="10">
    <source>
        <dbReference type="Proteomes" id="UP000094336"/>
    </source>
</evidence>
<name>A0A1E3QKM7_9ASCO</name>
<dbReference type="InterPro" id="IPR025279">
    <property type="entry name" value="NST1"/>
</dbReference>
<feature type="region of interest" description="Disordered" evidence="8">
    <location>
        <begin position="43"/>
        <end position="67"/>
    </location>
</feature>
<reference evidence="10" key="1">
    <citation type="submission" date="2016-05" db="EMBL/GenBank/DDBJ databases">
        <title>Comparative genomics of biotechnologically important yeasts.</title>
        <authorList>
            <consortium name="DOE Joint Genome Institute"/>
            <person name="Riley R."/>
            <person name="Haridas S."/>
            <person name="Wolfe K.H."/>
            <person name="Lopes M.R."/>
            <person name="Hittinger C.T."/>
            <person name="Goker M."/>
            <person name="Salamov A."/>
            <person name="Wisecaver J."/>
            <person name="Long T.M."/>
            <person name="Aerts A.L."/>
            <person name="Barry K."/>
            <person name="Choi C."/>
            <person name="Clum A."/>
            <person name="Coughlan A.Y."/>
            <person name="Deshpande S."/>
            <person name="Douglass A.P."/>
            <person name="Hanson S.J."/>
            <person name="Klenk H.-P."/>
            <person name="Labutti K."/>
            <person name="Lapidus A."/>
            <person name="Lindquist E."/>
            <person name="Lipzen A."/>
            <person name="Meier-Kolthoff J.P."/>
            <person name="Ohm R.A."/>
            <person name="Otillar R.P."/>
            <person name="Pangilinan J."/>
            <person name="Peng Y."/>
            <person name="Rokas A."/>
            <person name="Rosa C.A."/>
            <person name="Scheuner C."/>
            <person name="Sibirny A.A."/>
            <person name="Slot J.C."/>
            <person name="Stielow J.B."/>
            <person name="Sun H."/>
            <person name="Kurtzman C.P."/>
            <person name="Blackwell M."/>
            <person name="Grigoriev I.V."/>
            <person name="Jeffries T.W."/>
        </authorList>
    </citation>
    <scope>NUCLEOTIDE SEQUENCE [LARGE SCALE GENOMIC DNA]</scope>
    <source>
        <strain evidence="10">NRRL Y-12698</strain>
    </source>
</reference>
<organism evidence="9 10">
    <name type="scientific">Babjeviella inositovora NRRL Y-12698</name>
    <dbReference type="NCBI Taxonomy" id="984486"/>
    <lineage>
        <taxon>Eukaryota</taxon>
        <taxon>Fungi</taxon>
        <taxon>Dikarya</taxon>
        <taxon>Ascomycota</taxon>
        <taxon>Saccharomycotina</taxon>
        <taxon>Pichiomycetes</taxon>
        <taxon>Serinales incertae sedis</taxon>
        <taxon>Babjeviella</taxon>
    </lineage>
</organism>
<keyword evidence="6 7" id="KW-0175">Coiled coil</keyword>
<comment type="function">
    <text evidence="7">May act as a negative regulator of salt tolerance.</text>
</comment>